<dbReference type="Pfam" id="PF00709">
    <property type="entry name" value="Adenylsucc_synt"/>
    <property type="match status" value="1"/>
</dbReference>
<dbReference type="InterPro" id="IPR001114">
    <property type="entry name" value="Adenylosuccinate_synthetase"/>
</dbReference>
<dbReference type="UniPathway" id="UPA00075">
    <property type="reaction ID" value="UER00335"/>
</dbReference>
<comment type="similarity">
    <text evidence="8">Belongs to the adenylosuccinate synthetase family.</text>
</comment>
<dbReference type="InterPro" id="IPR027417">
    <property type="entry name" value="P-loop_NTPase"/>
</dbReference>
<feature type="binding site" evidence="8">
    <location>
        <begin position="78"/>
        <end position="80"/>
    </location>
    <ligand>
        <name>GTP</name>
        <dbReference type="ChEBI" id="CHEBI:37565"/>
    </ligand>
</feature>
<dbReference type="GO" id="GO:0005525">
    <property type="term" value="F:GTP binding"/>
    <property type="evidence" value="ECO:0007669"/>
    <property type="project" value="UniProtKB-UniRule"/>
</dbReference>
<dbReference type="GO" id="GO:0046040">
    <property type="term" value="P:IMP metabolic process"/>
    <property type="evidence" value="ECO:0007669"/>
    <property type="project" value="TreeGrafter"/>
</dbReference>
<sequence length="169" mass="19097">LPPMSIKRIIGVTKAYATRVGSGPFPTELSDSNGEKLQQIGKEVGVTTGRRRRCGWLDLVLLKRAHVINGFTDLALTKLDVLDTFDEIKVAISYQLDGETIKSPPLAVWGRMKVDYQIFKGWQTKISGIRNYNDLPEKCRAFIEYIENYVEVPVTWIGVGEEREALIVR</sequence>
<evidence type="ECO:0000313" key="9">
    <source>
        <dbReference type="WBParaSite" id="GPUH_0002107901-mRNA-1"/>
    </source>
</evidence>
<evidence type="ECO:0000256" key="7">
    <source>
        <dbReference type="ARBA" id="ARBA00023134"/>
    </source>
</evidence>
<comment type="subcellular location">
    <subcellularLocation>
        <location evidence="8">Cytoplasm</location>
    </subcellularLocation>
</comment>
<keyword evidence="7 8" id="KW-0342">GTP-binding</keyword>
<evidence type="ECO:0000256" key="4">
    <source>
        <dbReference type="ARBA" id="ARBA00022741"/>
    </source>
</evidence>
<organism evidence="9">
    <name type="scientific">Gongylonema pulchrum</name>
    <dbReference type="NCBI Taxonomy" id="637853"/>
    <lineage>
        <taxon>Eukaryota</taxon>
        <taxon>Metazoa</taxon>
        <taxon>Ecdysozoa</taxon>
        <taxon>Nematoda</taxon>
        <taxon>Chromadorea</taxon>
        <taxon>Rhabditida</taxon>
        <taxon>Spirurina</taxon>
        <taxon>Spiruromorpha</taxon>
        <taxon>Spiruroidea</taxon>
        <taxon>Gongylonematidae</taxon>
        <taxon>Gongylonema</taxon>
    </lineage>
</organism>
<keyword evidence="8" id="KW-0963">Cytoplasm</keyword>
<dbReference type="EC" id="6.3.4.4" evidence="8"/>
<dbReference type="PANTHER" id="PTHR11846:SF0">
    <property type="entry name" value="ADENYLOSUCCINATE SYNTHETASE"/>
    <property type="match status" value="1"/>
</dbReference>
<comment type="catalytic activity">
    <reaction evidence="8">
        <text>IMP + L-aspartate + GTP = N(6)-(1,2-dicarboxyethyl)-AMP + GDP + phosphate + 2 H(+)</text>
        <dbReference type="Rhea" id="RHEA:15753"/>
        <dbReference type="ChEBI" id="CHEBI:15378"/>
        <dbReference type="ChEBI" id="CHEBI:29991"/>
        <dbReference type="ChEBI" id="CHEBI:37565"/>
        <dbReference type="ChEBI" id="CHEBI:43474"/>
        <dbReference type="ChEBI" id="CHEBI:57567"/>
        <dbReference type="ChEBI" id="CHEBI:58053"/>
        <dbReference type="ChEBI" id="CHEBI:58189"/>
        <dbReference type="EC" id="6.3.4.4"/>
    </reaction>
</comment>
<dbReference type="InterPro" id="IPR042111">
    <property type="entry name" value="Adenylosuccinate_synth_dom3"/>
</dbReference>
<dbReference type="Gene3D" id="3.90.170.10">
    <property type="entry name" value="Adenylosuccinate Synthetase, subunit A, domain 3"/>
    <property type="match status" value="1"/>
</dbReference>
<dbReference type="PANTHER" id="PTHR11846">
    <property type="entry name" value="ADENYLOSUCCINATE SYNTHETASE"/>
    <property type="match status" value="1"/>
</dbReference>
<dbReference type="GO" id="GO:0005737">
    <property type="term" value="C:cytoplasm"/>
    <property type="evidence" value="ECO:0007669"/>
    <property type="project" value="UniProtKB-SubCell"/>
</dbReference>
<evidence type="ECO:0000256" key="5">
    <source>
        <dbReference type="ARBA" id="ARBA00022755"/>
    </source>
</evidence>
<keyword evidence="2 8" id="KW-0436">Ligase</keyword>
<keyword evidence="6 8" id="KW-0460">Magnesium</keyword>
<feature type="binding site" evidence="8">
    <location>
        <begin position="46"/>
        <end position="52"/>
    </location>
    <ligand>
        <name>substrate</name>
    </ligand>
</feature>
<dbReference type="HAMAP" id="MF_00011">
    <property type="entry name" value="Adenylosucc_synth"/>
    <property type="match status" value="1"/>
</dbReference>
<dbReference type="AlphaFoldDB" id="A0A183EJB3"/>
<evidence type="ECO:0000256" key="8">
    <source>
        <dbReference type="HAMAP-Rule" id="MF_03125"/>
    </source>
</evidence>
<comment type="pathway">
    <text evidence="8">Purine metabolism; AMP biosynthesis via de novo pathway; AMP from IMP: step 1/2.</text>
</comment>
<dbReference type="GO" id="GO:0004019">
    <property type="term" value="F:adenylosuccinate synthase activity"/>
    <property type="evidence" value="ECO:0007669"/>
    <property type="project" value="UniProtKB-UniRule"/>
</dbReference>
<feature type="binding site" evidence="8">
    <location>
        <begin position="158"/>
        <end position="160"/>
    </location>
    <ligand>
        <name>GTP</name>
        <dbReference type="ChEBI" id="CHEBI:37565"/>
    </ligand>
</feature>
<keyword evidence="5 8" id="KW-0658">Purine biosynthesis</keyword>
<name>A0A183EJB3_9BILA</name>
<protein>
    <recommendedName>
        <fullName evidence="8">Adenylosuccinate synthetase</fullName>
        <shortName evidence="8">AMPSase</shortName>
        <shortName evidence="8">AdSS</shortName>
        <ecNumber evidence="8">6.3.4.4</ecNumber>
    </recommendedName>
    <alternativeName>
        <fullName evidence="8">IMP--aspartate ligase</fullName>
    </alternativeName>
</protein>
<dbReference type="SMART" id="SM00788">
    <property type="entry name" value="Adenylsucc_synt"/>
    <property type="match status" value="1"/>
</dbReference>
<comment type="cofactor">
    <cofactor evidence="8">
        <name>Mg(2+)</name>
        <dbReference type="ChEBI" id="CHEBI:18420"/>
    </cofactor>
    <text evidence="8">Binds 1 Mg(2+) ion per subunit.</text>
</comment>
<comment type="subunit">
    <text evidence="1 8">Homodimer.</text>
</comment>
<evidence type="ECO:0000256" key="3">
    <source>
        <dbReference type="ARBA" id="ARBA00022723"/>
    </source>
</evidence>
<keyword evidence="3 8" id="KW-0479">Metal-binding</keyword>
<dbReference type="GO" id="GO:0000287">
    <property type="term" value="F:magnesium ion binding"/>
    <property type="evidence" value="ECO:0007669"/>
    <property type="project" value="UniProtKB-UniRule"/>
</dbReference>
<feature type="binding site" evidence="8">
    <location>
        <position position="50"/>
    </location>
    <ligand>
        <name>IMP</name>
        <dbReference type="ChEBI" id="CHEBI:58053"/>
    </ligand>
</feature>
<reference evidence="9" key="1">
    <citation type="submission" date="2016-06" db="UniProtKB">
        <authorList>
            <consortium name="WormBaseParasite"/>
        </authorList>
    </citation>
    <scope>IDENTIFICATION</scope>
</reference>
<comment type="caution">
    <text evidence="8">Lacks conserved residue(s) required for the propagation of feature annotation.</text>
</comment>
<dbReference type="WBParaSite" id="GPUH_0002107901-mRNA-1">
    <property type="protein sequence ID" value="GPUH_0002107901-mRNA-1"/>
    <property type="gene ID" value="GPUH_0002107901"/>
</dbReference>
<comment type="function">
    <text evidence="8">Plays an important role in the de novo pathway and in the salvage pathway of purine nucleotide biosynthesis. Catalyzes the first commited step in the biosynthesis of AMP from IMP.</text>
</comment>
<dbReference type="GO" id="GO:0044208">
    <property type="term" value="P:'de novo' AMP biosynthetic process"/>
    <property type="evidence" value="ECO:0007669"/>
    <property type="project" value="UniProtKB-UniRule"/>
</dbReference>
<evidence type="ECO:0000256" key="2">
    <source>
        <dbReference type="ARBA" id="ARBA00022598"/>
    </source>
</evidence>
<feature type="binding site" evidence="8">
    <location>
        <position position="52"/>
    </location>
    <ligand>
        <name>GTP</name>
        <dbReference type="ChEBI" id="CHEBI:37565"/>
    </ligand>
</feature>
<proteinExistence type="inferred from homology"/>
<dbReference type="FunFam" id="3.90.170.10:FF:000001">
    <property type="entry name" value="Adenylosuccinate synthetase"/>
    <property type="match status" value="1"/>
</dbReference>
<evidence type="ECO:0000256" key="1">
    <source>
        <dbReference type="ARBA" id="ARBA00011738"/>
    </source>
</evidence>
<keyword evidence="4 8" id="KW-0547">Nucleotide-binding</keyword>
<accession>A0A183EJB3</accession>
<dbReference type="SUPFAM" id="SSF52540">
    <property type="entry name" value="P-loop containing nucleoside triphosphate hydrolases"/>
    <property type="match status" value="1"/>
</dbReference>
<evidence type="ECO:0000256" key="6">
    <source>
        <dbReference type="ARBA" id="ARBA00022842"/>
    </source>
</evidence>